<dbReference type="Gene3D" id="3.30.2350.10">
    <property type="entry name" value="Pseudouridine synthase"/>
    <property type="match status" value="1"/>
</dbReference>
<name>A0A1F4XT99_9BACT</name>
<evidence type="ECO:0000313" key="8">
    <source>
        <dbReference type="Proteomes" id="UP000178091"/>
    </source>
</evidence>
<gene>
    <name evidence="7" type="ORF">A3F55_00840</name>
</gene>
<evidence type="ECO:0000256" key="2">
    <source>
        <dbReference type="ARBA" id="ARBA00005642"/>
    </source>
</evidence>
<reference evidence="7 8" key="1">
    <citation type="journal article" date="2016" name="Nat. Commun.">
        <title>Thousands of microbial genomes shed light on interconnected biogeochemical processes in an aquifer system.</title>
        <authorList>
            <person name="Anantharaman K."/>
            <person name="Brown C.T."/>
            <person name="Hug L.A."/>
            <person name="Sharon I."/>
            <person name="Castelle C.J."/>
            <person name="Probst A.J."/>
            <person name="Thomas B.C."/>
            <person name="Singh A."/>
            <person name="Wilkins M.J."/>
            <person name="Karaoz U."/>
            <person name="Brodie E.L."/>
            <person name="Williams K.H."/>
            <person name="Hubbard S.S."/>
            <person name="Banfield J.F."/>
        </authorList>
    </citation>
    <scope>NUCLEOTIDE SEQUENCE [LARGE SCALE GENOMIC DNA]</scope>
</reference>
<dbReference type="GO" id="GO:1990481">
    <property type="term" value="P:mRNA pseudouridine synthesis"/>
    <property type="evidence" value="ECO:0007669"/>
    <property type="project" value="TreeGrafter"/>
</dbReference>
<comment type="catalytic activity">
    <reaction evidence="1">
        <text>uridine(55) in tRNA = pseudouridine(55) in tRNA</text>
        <dbReference type="Rhea" id="RHEA:42532"/>
        <dbReference type="Rhea" id="RHEA-COMP:10101"/>
        <dbReference type="Rhea" id="RHEA-COMP:10102"/>
        <dbReference type="ChEBI" id="CHEBI:65314"/>
        <dbReference type="ChEBI" id="CHEBI:65315"/>
        <dbReference type="EC" id="5.4.99.25"/>
    </reaction>
</comment>
<comment type="caution">
    <text evidence="7">The sequence shown here is derived from an EMBL/GenBank/DDBJ whole genome shotgun (WGS) entry which is preliminary data.</text>
</comment>
<accession>A0A1F4XT99</accession>
<keyword evidence="4" id="KW-0819">tRNA processing</keyword>
<dbReference type="Pfam" id="PF01509">
    <property type="entry name" value="TruB_N"/>
    <property type="match status" value="1"/>
</dbReference>
<feature type="domain" description="Pseudouridine synthase II N-terminal" evidence="6">
    <location>
        <begin position="4"/>
        <end position="129"/>
    </location>
</feature>
<evidence type="ECO:0000256" key="4">
    <source>
        <dbReference type="ARBA" id="ARBA00022694"/>
    </source>
</evidence>
<organism evidence="7 8">
    <name type="scientific">Candidatus Adlerbacteria bacterium RIFCSPHIGHO2_12_FULL_53_18</name>
    <dbReference type="NCBI Taxonomy" id="1797242"/>
    <lineage>
        <taxon>Bacteria</taxon>
        <taxon>Candidatus Adleribacteriota</taxon>
    </lineage>
</organism>
<sequence>MLSYAGRLDPMAEGVLLCLVGSANKRREPYLDMSKNYTLDVLFGFSTDTYDILGRVMDKGDVSGIRRTPLEKALNEFRGTVSQEYPPFSSKTMEGKSLIEWARSGALSAVELPRRTITIYDITLTAMYKVDEPTLLAYIEGNVESVQGDFRQDEIMRLWKRSLRKEGEREFPCATIEISCSSGTYARSIAHGLGQELGVPALSLHILRTKVGEYEVGRSLR</sequence>
<dbReference type="Proteomes" id="UP000178091">
    <property type="component" value="Unassembled WGS sequence"/>
</dbReference>
<dbReference type="GO" id="GO:0003723">
    <property type="term" value="F:RNA binding"/>
    <property type="evidence" value="ECO:0007669"/>
    <property type="project" value="InterPro"/>
</dbReference>
<dbReference type="EMBL" id="MEWW01000009">
    <property type="protein sequence ID" value="OGC84818.1"/>
    <property type="molecule type" value="Genomic_DNA"/>
</dbReference>
<dbReference type="SUPFAM" id="SSF55120">
    <property type="entry name" value="Pseudouridine synthase"/>
    <property type="match status" value="1"/>
</dbReference>
<dbReference type="InterPro" id="IPR014780">
    <property type="entry name" value="tRNA_psdUridine_synth_TruB"/>
</dbReference>
<keyword evidence="5" id="KW-0413">Isomerase</keyword>
<dbReference type="InterPro" id="IPR020103">
    <property type="entry name" value="PsdUridine_synth_cat_dom_sf"/>
</dbReference>
<dbReference type="EC" id="5.4.99.25" evidence="3"/>
<comment type="similarity">
    <text evidence="2">Belongs to the pseudouridine synthase TruB family. Type 1 subfamily.</text>
</comment>
<proteinExistence type="inferred from homology"/>
<protein>
    <recommendedName>
        <fullName evidence="3">tRNA pseudouridine(55) synthase</fullName>
        <ecNumber evidence="3">5.4.99.25</ecNumber>
    </recommendedName>
</protein>
<evidence type="ECO:0000259" key="6">
    <source>
        <dbReference type="Pfam" id="PF01509"/>
    </source>
</evidence>
<evidence type="ECO:0000313" key="7">
    <source>
        <dbReference type="EMBL" id="OGC84818.1"/>
    </source>
</evidence>
<evidence type="ECO:0000256" key="5">
    <source>
        <dbReference type="ARBA" id="ARBA00023235"/>
    </source>
</evidence>
<dbReference type="AlphaFoldDB" id="A0A1F4XT99"/>
<dbReference type="PANTHER" id="PTHR13767:SF2">
    <property type="entry name" value="PSEUDOURIDYLATE SYNTHASE TRUB1"/>
    <property type="match status" value="1"/>
</dbReference>
<evidence type="ECO:0000256" key="1">
    <source>
        <dbReference type="ARBA" id="ARBA00000385"/>
    </source>
</evidence>
<dbReference type="InterPro" id="IPR002501">
    <property type="entry name" value="PsdUridine_synth_N"/>
</dbReference>
<dbReference type="PANTHER" id="PTHR13767">
    <property type="entry name" value="TRNA-PSEUDOURIDINE SYNTHASE"/>
    <property type="match status" value="1"/>
</dbReference>
<dbReference type="GO" id="GO:0160148">
    <property type="term" value="F:tRNA pseudouridine(55) synthase activity"/>
    <property type="evidence" value="ECO:0007669"/>
    <property type="project" value="UniProtKB-EC"/>
</dbReference>
<dbReference type="GO" id="GO:0006400">
    <property type="term" value="P:tRNA modification"/>
    <property type="evidence" value="ECO:0007669"/>
    <property type="project" value="TreeGrafter"/>
</dbReference>
<evidence type="ECO:0000256" key="3">
    <source>
        <dbReference type="ARBA" id="ARBA00012787"/>
    </source>
</evidence>